<accession>A0A1J4P1A0</accession>
<dbReference type="RefSeq" id="WP_046584298.1">
    <property type="nucleotide sequence ID" value="NZ_LAVA02000016.1"/>
</dbReference>
<protein>
    <submittedName>
        <fullName evidence="2">Uncharacterized protein</fullName>
    </submittedName>
</protein>
<reference evidence="2" key="1">
    <citation type="submission" date="2016-10" db="EMBL/GenBank/DDBJ databases">
        <title>Genome sequence of Streptomyces mangrovisoli MUSC 149.</title>
        <authorList>
            <person name="Lee L.-H."/>
            <person name="Ser H.-L."/>
        </authorList>
    </citation>
    <scope>NUCLEOTIDE SEQUENCE [LARGE SCALE GENOMIC DNA]</scope>
    <source>
        <strain evidence="2">MUSC 149</strain>
    </source>
</reference>
<evidence type="ECO:0000313" key="3">
    <source>
        <dbReference type="Proteomes" id="UP000034196"/>
    </source>
</evidence>
<keyword evidence="3" id="KW-1185">Reference proteome</keyword>
<comment type="caution">
    <text evidence="2">The sequence shown here is derived from an EMBL/GenBank/DDBJ whole genome shotgun (WGS) entry which is preliminary data.</text>
</comment>
<name>A0A1J4P1A0_9ACTN</name>
<feature type="region of interest" description="Disordered" evidence="1">
    <location>
        <begin position="24"/>
        <end position="59"/>
    </location>
</feature>
<dbReference type="STRING" id="1428628.WN71_008125"/>
<evidence type="ECO:0000256" key="1">
    <source>
        <dbReference type="SAM" id="MobiDB-lite"/>
    </source>
</evidence>
<dbReference type="AlphaFoldDB" id="A0A1J4P1A0"/>
<dbReference type="Proteomes" id="UP000034196">
    <property type="component" value="Unassembled WGS sequence"/>
</dbReference>
<gene>
    <name evidence="2" type="ORF">WN71_008125</name>
</gene>
<proteinExistence type="predicted"/>
<sequence length="59" mass="6266">MPLPGIVERVAPFRRERTAPQRYARAGAVDSGTGPGVTPDAAQRWTRAASLPHSDRGGP</sequence>
<evidence type="ECO:0000313" key="2">
    <source>
        <dbReference type="EMBL" id="OIJ68379.1"/>
    </source>
</evidence>
<organism evidence="2 3">
    <name type="scientific">Streptomyces mangrovisoli</name>
    <dbReference type="NCBI Taxonomy" id="1428628"/>
    <lineage>
        <taxon>Bacteria</taxon>
        <taxon>Bacillati</taxon>
        <taxon>Actinomycetota</taxon>
        <taxon>Actinomycetes</taxon>
        <taxon>Kitasatosporales</taxon>
        <taxon>Streptomycetaceae</taxon>
        <taxon>Streptomyces</taxon>
    </lineage>
</organism>
<dbReference type="EMBL" id="LAVA02000016">
    <property type="protein sequence ID" value="OIJ68379.1"/>
    <property type="molecule type" value="Genomic_DNA"/>
</dbReference>